<gene>
    <name evidence="3" type="ORF">TASK_LOCUS2928</name>
</gene>
<dbReference type="GO" id="GO:0004057">
    <property type="term" value="F:arginyl-tRNA--protein transferase activity"/>
    <property type="evidence" value="ECO:0007669"/>
    <property type="project" value="InterPro"/>
</dbReference>
<feature type="domain" description="N-end rule aminoacyl transferase C-terminal" evidence="2">
    <location>
        <begin position="116"/>
        <end position="266"/>
    </location>
</feature>
<dbReference type="InterPro" id="IPR007472">
    <property type="entry name" value="N-end_Aminoacyl_Trfase_C"/>
</dbReference>
<reference evidence="3 4" key="2">
    <citation type="submission" date="2018-11" db="EMBL/GenBank/DDBJ databases">
        <authorList>
            <consortium name="Pathogen Informatics"/>
        </authorList>
    </citation>
    <scope>NUCLEOTIDE SEQUENCE [LARGE SCALE GENOMIC DNA]</scope>
</reference>
<dbReference type="Proteomes" id="UP000282613">
    <property type="component" value="Unassembled WGS sequence"/>
</dbReference>
<proteinExistence type="predicted"/>
<evidence type="ECO:0000313" key="3">
    <source>
        <dbReference type="EMBL" id="VDK26626.1"/>
    </source>
</evidence>
<dbReference type="Pfam" id="PF04377">
    <property type="entry name" value="ATE_C"/>
    <property type="match status" value="1"/>
</dbReference>
<dbReference type="SUPFAM" id="SSF55729">
    <property type="entry name" value="Acyl-CoA N-acyltransferases (Nat)"/>
    <property type="match status" value="1"/>
</dbReference>
<evidence type="ECO:0000256" key="1">
    <source>
        <dbReference type="SAM" id="MobiDB-lite"/>
    </source>
</evidence>
<dbReference type="PANTHER" id="PTHR21367">
    <property type="entry name" value="ARGININE-TRNA-PROTEIN TRANSFERASE 1"/>
    <property type="match status" value="1"/>
</dbReference>
<feature type="compositionally biased region" description="Polar residues" evidence="1">
    <location>
        <begin position="9"/>
        <end position="30"/>
    </location>
</feature>
<dbReference type="GO" id="GO:0005737">
    <property type="term" value="C:cytoplasm"/>
    <property type="evidence" value="ECO:0007669"/>
    <property type="project" value="TreeGrafter"/>
</dbReference>
<dbReference type="InterPro" id="IPR016181">
    <property type="entry name" value="Acyl_CoA_acyltransferase"/>
</dbReference>
<evidence type="ECO:0000313" key="5">
    <source>
        <dbReference type="WBParaSite" id="TASK_0000292701-mRNA-1"/>
    </source>
</evidence>
<evidence type="ECO:0000259" key="2">
    <source>
        <dbReference type="Pfam" id="PF04377"/>
    </source>
</evidence>
<organism evidence="5">
    <name type="scientific">Taenia asiatica</name>
    <name type="common">Asian tapeworm</name>
    <dbReference type="NCBI Taxonomy" id="60517"/>
    <lineage>
        <taxon>Eukaryota</taxon>
        <taxon>Metazoa</taxon>
        <taxon>Spiralia</taxon>
        <taxon>Lophotrochozoa</taxon>
        <taxon>Platyhelminthes</taxon>
        <taxon>Cestoda</taxon>
        <taxon>Eucestoda</taxon>
        <taxon>Cyclophyllidea</taxon>
        <taxon>Taeniidae</taxon>
        <taxon>Taenia</taxon>
    </lineage>
</organism>
<dbReference type="InterPro" id="IPR030700">
    <property type="entry name" value="N-end_Aminoacyl_Trfase"/>
</dbReference>
<protein>
    <submittedName>
        <fullName evidence="5">Arginyl-tRNA--protein transferase 1</fullName>
    </submittedName>
</protein>
<dbReference type="PANTHER" id="PTHR21367:SF1">
    <property type="entry name" value="ARGINYL-TRNA--PROTEIN TRANSFERASE 1"/>
    <property type="match status" value="1"/>
</dbReference>
<accession>A0A0R3VZT3</accession>
<dbReference type="WBParaSite" id="TASK_0000292701-mRNA-1">
    <property type="protein sequence ID" value="TASK_0000292701-mRNA-1"/>
    <property type="gene ID" value="TASK_0000292701"/>
</dbReference>
<dbReference type="EMBL" id="UYRS01004120">
    <property type="protein sequence ID" value="VDK26626.1"/>
    <property type="molecule type" value="Genomic_DNA"/>
</dbReference>
<evidence type="ECO:0000313" key="4">
    <source>
        <dbReference type="Proteomes" id="UP000282613"/>
    </source>
</evidence>
<keyword evidence="4" id="KW-1185">Reference proteome</keyword>
<feature type="region of interest" description="Disordered" evidence="1">
    <location>
        <begin position="1"/>
        <end position="75"/>
    </location>
</feature>
<sequence length="371" mass="41587">MSCRKPTGRTGSTDSGINGSGSEAQTPARSESSKQKRWQTQQKCMAQRAEKTGVPYEEILKTYPQSRQDRSEKNKPKAIEDYLQQDAPKENAAHTLDIRLCRSAPLSSELKETFDEEYQLYCNYQVCVHGASPTSITPEAFDNFLIASTLVNTHDAAAEVAGAPQFGSYHQQYWLDGQKLIAVGVVDLVPGCLSSVYFFYDPQYAFLNLGTYSALREIAFVRHLHRTYGPVVPAYADFTHYYLGYYIHSCPKMRYKAQFSPSYLACPQTHAWIPIERCKRLLDQCQYNRFAEENAEDTSTTHSGNSTKLQLPFSKTLASVLPKGGFAVEGDAIVTTLADVESVLSKRDLQLVREWARLVNNTGTMCITCTI</sequence>
<name>A0A0R3VZT3_TAEAS</name>
<dbReference type="OrthoDB" id="74183at2759"/>
<reference evidence="5" key="1">
    <citation type="submission" date="2017-02" db="UniProtKB">
        <authorList>
            <consortium name="WormBaseParasite"/>
        </authorList>
    </citation>
    <scope>IDENTIFICATION</scope>
</reference>
<dbReference type="AlphaFoldDB" id="A0A0R3VZT3"/>